<dbReference type="Proteomes" id="UP000584931">
    <property type="component" value="Unassembled WGS sequence"/>
</dbReference>
<evidence type="ECO:0000313" key="2">
    <source>
        <dbReference type="EMBL" id="NYH53207.1"/>
    </source>
</evidence>
<organism evidence="2 3">
    <name type="scientific">Nocardiopsis sinuspersici</name>
    <dbReference type="NCBI Taxonomy" id="501010"/>
    <lineage>
        <taxon>Bacteria</taxon>
        <taxon>Bacillati</taxon>
        <taxon>Actinomycetota</taxon>
        <taxon>Actinomycetes</taxon>
        <taxon>Streptosporangiales</taxon>
        <taxon>Nocardiopsidaceae</taxon>
        <taxon>Nocardiopsis</taxon>
    </lineage>
</organism>
<evidence type="ECO:0000256" key="1">
    <source>
        <dbReference type="SAM" id="MobiDB-lite"/>
    </source>
</evidence>
<gene>
    <name evidence="2" type="ORF">HNR06_002796</name>
</gene>
<proteinExistence type="predicted"/>
<dbReference type="AlphaFoldDB" id="A0A7Z0BL56"/>
<accession>A0A7Z0BL56</accession>
<reference evidence="2 3" key="1">
    <citation type="submission" date="2020-07" db="EMBL/GenBank/DDBJ databases">
        <title>Sequencing the genomes of 1000 actinobacteria strains.</title>
        <authorList>
            <person name="Klenk H.-P."/>
        </authorList>
    </citation>
    <scope>NUCLEOTIDE SEQUENCE [LARGE SCALE GENOMIC DNA]</scope>
    <source>
        <strain evidence="2 3">DSM 45278</strain>
    </source>
</reference>
<name>A0A7Z0BL56_9ACTN</name>
<evidence type="ECO:0000313" key="3">
    <source>
        <dbReference type="Proteomes" id="UP000584931"/>
    </source>
</evidence>
<protein>
    <submittedName>
        <fullName evidence="2">Uncharacterized protein</fullName>
    </submittedName>
</protein>
<dbReference type="EMBL" id="JACCHL010000001">
    <property type="protein sequence ID" value="NYH53207.1"/>
    <property type="molecule type" value="Genomic_DNA"/>
</dbReference>
<sequence>MGLWPKIHRTILDELGRRALLDRSRRRSSRRASMGSGSGQQKAKRWFRASNKPGTRHGRDDGDRRFDRHLGVVLDGLAARLRR</sequence>
<feature type="region of interest" description="Disordered" evidence="1">
    <location>
        <begin position="22"/>
        <end position="65"/>
    </location>
</feature>
<comment type="caution">
    <text evidence="2">The sequence shown here is derived from an EMBL/GenBank/DDBJ whole genome shotgun (WGS) entry which is preliminary data.</text>
</comment>